<dbReference type="EMBL" id="QQAW01000016">
    <property type="protein sequence ID" value="RDI34178.1"/>
    <property type="molecule type" value="Genomic_DNA"/>
</dbReference>
<reference evidence="2 3" key="1">
    <citation type="submission" date="2018-07" db="EMBL/GenBank/DDBJ databases">
        <title>Genomic Encyclopedia of Type Strains, Phase IV (KMG-IV): sequencing the most valuable type-strain genomes for metagenomic binning, comparative biology and taxonomic classification.</title>
        <authorList>
            <person name="Goeker M."/>
        </authorList>
    </citation>
    <scope>NUCLEOTIDE SEQUENCE [LARGE SCALE GENOMIC DNA]</scope>
    <source>
        <strain evidence="2 3">DSM 5603</strain>
    </source>
</reference>
<dbReference type="OrthoDB" id="2971563at2"/>
<dbReference type="Proteomes" id="UP000562982">
    <property type="component" value="Unassembled WGS sequence"/>
</dbReference>
<sequence length="93" mass="10847">MTDATRLIGKLVEYDRALDIHLGVLQEEFQDLERAWHGLSDVYQGAAAEEFRAAFLAATTRMRQYEHETRHLQNVLRRQIEFLRAFDRPGSIS</sequence>
<keyword evidence="3" id="KW-1185">Reference proteome</keyword>
<comment type="caution">
    <text evidence="2">The sequence shown here is derived from an EMBL/GenBank/DDBJ whole genome shotgun (WGS) entry which is preliminary data.</text>
</comment>
<dbReference type="AlphaFoldDB" id="A0A370FWX4"/>
<evidence type="ECO:0008006" key="5">
    <source>
        <dbReference type="Google" id="ProtNLM"/>
    </source>
</evidence>
<dbReference type="InterPro" id="IPR036689">
    <property type="entry name" value="ESAT-6-like_sf"/>
</dbReference>
<dbReference type="SUPFAM" id="SSF140453">
    <property type="entry name" value="EsxAB dimer-like"/>
    <property type="match status" value="1"/>
</dbReference>
<gene>
    <name evidence="2" type="ORF">C7453_11640</name>
    <name evidence="1" type="ORF">HLH32_17850</name>
</gene>
<evidence type="ECO:0000313" key="3">
    <source>
        <dbReference type="Proteomes" id="UP000254958"/>
    </source>
</evidence>
<protein>
    <recommendedName>
        <fullName evidence="5">Proteins of 100 residues with WXG</fullName>
    </recommendedName>
</protein>
<organism evidence="2 3">
    <name type="scientific">Gluconacetobacter liquefaciens</name>
    <name type="common">Acetobacter liquefaciens</name>
    <dbReference type="NCBI Taxonomy" id="89584"/>
    <lineage>
        <taxon>Bacteria</taxon>
        <taxon>Pseudomonadati</taxon>
        <taxon>Pseudomonadota</taxon>
        <taxon>Alphaproteobacteria</taxon>
        <taxon>Acetobacterales</taxon>
        <taxon>Acetobacteraceae</taxon>
        <taxon>Gluconacetobacter</taxon>
    </lineage>
</organism>
<evidence type="ECO:0000313" key="4">
    <source>
        <dbReference type="Proteomes" id="UP000562982"/>
    </source>
</evidence>
<evidence type="ECO:0000313" key="1">
    <source>
        <dbReference type="EMBL" id="MBB2188202.1"/>
    </source>
</evidence>
<dbReference type="RefSeq" id="WP_114729399.1">
    <property type="nucleotide sequence ID" value="NZ_BJMI01000026.1"/>
</dbReference>
<dbReference type="Gene3D" id="1.10.287.1060">
    <property type="entry name" value="ESAT-6-like"/>
    <property type="match status" value="1"/>
</dbReference>
<name>A0A370FWX4_GLULI</name>
<dbReference type="Proteomes" id="UP000254958">
    <property type="component" value="Unassembled WGS sequence"/>
</dbReference>
<accession>A0A370FWX4</accession>
<reference evidence="1 4" key="2">
    <citation type="submission" date="2020-04" db="EMBL/GenBank/DDBJ databases">
        <title>Description of novel Gluconacetobacter.</title>
        <authorList>
            <person name="Sombolestani A."/>
        </authorList>
    </citation>
    <scope>NUCLEOTIDE SEQUENCE [LARGE SCALE GENOMIC DNA]</scope>
    <source>
        <strain evidence="1 4">LMG 1382</strain>
    </source>
</reference>
<evidence type="ECO:0000313" key="2">
    <source>
        <dbReference type="EMBL" id="RDI34178.1"/>
    </source>
</evidence>
<dbReference type="EMBL" id="JABEQI010000016">
    <property type="protein sequence ID" value="MBB2188202.1"/>
    <property type="molecule type" value="Genomic_DNA"/>
</dbReference>
<proteinExistence type="predicted"/>